<gene>
    <name evidence="3" type="ORF">NT2_06_02020</name>
</gene>
<name>U2YMP2_9SPHN</name>
<evidence type="ECO:0008006" key="5">
    <source>
        <dbReference type="Google" id="ProtNLM"/>
    </source>
</evidence>
<accession>U2YMP2</accession>
<keyword evidence="2" id="KW-1277">Toxin-antitoxin system</keyword>
<dbReference type="OrthoDB" id="8369899at2"/>
<keyword evidence="4" id="KW-1185">Reference proteome</keyword>
<dbReference type="EMBL" id="BASZ01000006">
    <property type="protein sequence ID" value="GAD49762.1"/>
    <property type="molecule type" value="Genomic_DNA"/>
</dbReference>
<evidence type="ECO:0000313" key="3">
    <source>
        <dbReference type="EMBL" id="GAD49762.1"/>
    </source>
</evidence>
<dbReference type="PANTHER" id="PTHR33755:SF6">
    <property type="entry name" value="PLASMID STABILIZATION SYSTEM PROTEIN"/>
    <property type="match status" value="1"/>
</dbReference>
<evidence type="ECO:0000256" key="1">
    <source>
        <dbReference type="ARBA" id="ARBA00006226"/>
    </source>
</evidence>
<dbReference type="AlphaFoldDB" id="U2YMP2"/>
<dbReference type="Proteomes" id="UP000016568">
    <property type="component" value="Unassembled WGS sequence"/>
</dbReference>
<dbReference type="Gene3D" id="3.30.2310.20">
    <property type="entry name" value="RelE-like"/>
    <property type="match status" value="1"/>
</dbReference>
<dbReference type="RefSeq" id="WP_021690667.1">
    <property type="nucleotide sequence ID" value="NZ_BASZ01000006.1"/>
</dbReference>
<dbReference type="PANTHER" id="PTHR33755">
    <property type="entry name" value="TOXIN PARE1-RELATED"/>
    <property type="match status" value="1"/>
</dbReference>
<comment type="similarity">
    <text evidence="1">Belongs to the RelE toxin family.</text>
</comment>
<organism evidence="3 4">
    <name type="scientific">Caenibius tardaugens NBRC 16725</name>
    <dbReference type="NCBI Taxonomy" id="1219035"/>
    <lineage>
        <taxon>Bacteria</taxon>
        <taxon>Pseudomonadati</taxon>
        <taxon>Pseudomonadota</taxon>
        <taxon>Alphaproteobacteria</taxon>
        <taxon>Sphingomonadales</taxon>
        <taxon>Erythrobacteraceae</taxon>
        <taxon>Caenibius</taxon>
    </lineage>
</organism>
<sequence length="97" mass="10775">MRLEFSPAANADLVEIASFIARDNVPRAVTFIDELETSCAQLVDFPHSGVARPELRVGLRSKPHESYVIFYSVLEQVIRIERILHGARDVGAILSPS</sequence>
<dbReference type="eggNOG" id="COG3668">
    <property type="taxonomic scope" value="Bacteria"/>
</dbReference>
<dbReference type="InterPro" id="IPR035093">
    <property type="entry name" value="RelE/ParE_toxin_dom_sf"/>
</dbReference>
<evidence type="ECO:0000313" key="4">
    <source>
        <dbReference type="Proteomes" id="UP000016568"/>
    </source>
</evidence>
<dbReference type="Pfam" id="PF05016">
    <property type="entry name" value="ParE_toxin"/>
    <property type="match status" value="1"/>
</dbReference>
<comment type="caution">
    <text evidence="3">The sequence shown here is derived from an EMBL/GenBank/DDBJ whole genome shotgun (WGS) entry which is preliminary data.</text>
</comment>
<reference evidence="3 4" key="1">
    <citation type="submission" date="2013-09" db="EMBL/GenBank/DDBJ databases">
        <title>Whole genome shotgun sequence of Novosphingobium tardaugens NBRC 16725.</title>
        <authorList>
            <person name="Isaki S."/>
            <person name="Hosoyama A."/>
            <person name="Tsuchikane K."/>
            <person name="Katsumata H."/>
            <person name="Ando Y."/>
            <person name="Yamazaki S."/>
            <person name="Fujita N."/>
        </authorList>
    </citation>
    <scope>NUCLEOTIDE SEQUENCE [LARGE SCALE GENOMIC DNA]</scope>
    <source>
        <strain evidence="3 4">NBRC 16725</strain>
    </source>
</reference>
<protein>
    <recommendedName>
        <fullName evidence="5">Plasmid stabilisation system family protein</fullName>
    </recommendedName>
</protein>
<dbReference type="KEGG" id="ntd:EGO55_18380"/>
<dbReference type="InterPro" id="IPR007712">
    <property type="entry name" value="RelE/ParE_toxin"/>
</dbReference>
<evidence type="ECO:0000256" key="2">
    <source>
        <dbReference type="ARBA" id="ARBA00022649"/>
    </source>
</evidence>
<dbReference type="InterPro" id="IPR051803">
    <property type="entry name" value="TA_system_RelE-like_toxin"/>
</dbReference>
<proteinExistence type="inferred from homology"/>